<dbReference type="EMBL" id="GBXM01094485">
    <property type="protein sequence ID" value="JAH14092.1"/>
    <property type="molecule type" value="Transcribed_RNA"/>
</dbReference>
<name>A0A0E9QC37_ANGAN</name>
<organism evidence="1">
    <name type="scientific">Anguilla anguilla</name>
    <name type="common">European freshwater eel</name>
    <name type="synonym">Muraena anguilla</name>
    <dbReference type="NCBI Taxonomy" id="7936"/>
    <lineage>
        <taxon>Eukaryota</taxon>
        <taxon>Metazoa</taxon>
        <taxon>Chordata</taxon>
        <taxon>Craniata</taxon>
        <taxon>Vertebrata</taxon>
        <taxon>Euteleostomi</taxon>
        <taxon>Actinopterygii</taxon>
        <taxon>Neopterygii</taxon>
        <taxon>Teleostei</taxon>
        <taxon>Anguilliformes</taxon>
        <taxon>Anguillidae</taxon>
        <taxon>Anguilla</taxon>
    </lineage>
</organism>
<accession>A0A0E9QC37</accession>
<reference evidence="1" key="2">
    <citation type="journal article" date="2015" name="Fish Shellfish Immunol.">
        <title>Early steps in the European eel (Anguilla anguilla)-Vibrio vulnificus interaction in the gills: Role of the RtxA13 toxin.</title>
        <authorList>
            <person name="Callol A."/>
            <person name="Pajuelo D."/>
            <person name="Ebbesson L."/>
            <person name="Teles M."/>
            <person name="MacKenzie S."/>
            <person name="Amaro C."/>
        </authorList>
    </citation>
    <scope>NUCLEOTIDE SEQUENCE</scope>
</reference>
<proteinExistence type="predicted"/>
<reference evidence="1" key="1">
    <citation type="submission" date="2014-11" db="EMBL/GenBank/DDBJ databases">
        <authorList>
            <person name="Amaro Gonzalez C."/>
        </authorList>
    </citation>
    <scope>NUCLEOTIDE SEQUENCE</scope>
</reference>
<dbReference type="AlphaFoldDB" id="A0A0E9QC37"/>
<protein>
    <submittedName>
        <fullName evidence="1">Uncharacterized protein</fullName>
    </submittedName>
</protein>
<evidence type="ECO:0000313" key="1">
    <source>
        <dbReference type="EMBL" id="JAH14092.1"/>
    </source>
</evidence>
<sequence>MNHCPKSSLADSSSLSMWTPTRQVVKI</sequence>